<evidence type="ECO:0000313" key="1">
    <source>
        <dbReference type="EMBL" id="RUR73935.1"/>
    </source>
</evidence>
<dbReference type="OrthoDB" id="1260490at2"/>
<dbReference type="EMBL" id="RSCJ01000032">
    <property type="protein sequence ID" value="RUR73935.1"/>
    <property type="molecule type" value="Genomic_DNA"/>
</dbReference>
<evidence type="ECO:0000313" key="2">
    <source>
        <dbReference type="Proteomes" id="UP000268857"/>
    </source>
</evidence>
<comment type="caution">
    <text evidence="1">The sequence shown here is derived from an EMBL/GenBank/DDBJ whole genome shotgun (WGS) entry which is preliminary data.</text>
</comment>
<name>A0A3S0ZNC4_CHLFR</name>
<dbReference type="AlphaFoldDB" id="A0A3S0ZNC4"/>
<sequence length="243" mass="28237">MKVFFDVNQSILEALFESYSKNAKLLISKISQDKNLSQFDRFDKRFNITWGMKIEFNDNLRITKEDTRACYMLMLKISDLWFAFEHLVKTASEVIPKDTNFHSKVDFYQESTLEALGFNPITSNFNQLMYGKVLHREAWRREVYHLLAYLKNNTTGGTQKLIEAAIILIKDNNALQAKHIFSIAYGIRNIYVHEGVSAALGSRNYQVKRALYLVVYDILVLYSLALADSYCCKKLINYSAIRH</sequence>
<organism evidence="1 2">
    <name type="scientific">Chlorogloeopsis fritschii PCC 6912</name>
    <dbReference type="NCBI Taxonomy" id="211165"/>
    <lineage>
        <taxon>Bacteria</taxon>
        <taxon>Bacillati</taxon>
        <taxon>Cyanobacteriota</taxon>
        <taxon>Cyanophyceae</taxon>
        <taxon>Nostocales</taxon>
        <taxon>Chlorogloeopsidaceae</taxon>
        <taxon>Chlorogloeopsis</taxon>
    </lineage>
</organism>
<keyword evidence="2" id="KW-1185">Reference proteome</keyword>
<proteinExistence type="predicted"/>
<accession>A0A3S0ZNC4</accession>
<gene>
    <name evidence="1" type="ORF">PCC6912_54760</name>
</gene>
<reference evidence="1 2" key="1">
    <citation type="journal article" date="2019" name="Genome Biol. Evol.">
        <title>Day and night: Metabolic profiles and evolutionary relationships of six axenic non-marine cyanobacteria.</title>
        <authorList>
            <person name="Will S.E."/>
            <person name="Henke P."/>
            <person name="Boedeker C."/>
            <person name="Huang S."/>
            <person name="Brinkmann H."/>
            <person name="Rohde M."/>
            <person name="Jarek M."/>
            <person name="Friedl T."/>
            <person name="Seufert S."/>
            <person name="Schumacher M."/>
            <person name="Overmann J."/>
            <person name="Neumann-Schaal M."/>
            <person name="Petersen J."/>
        </authorList>
    </citation>
    <scope>NUCLEOTIDE SEQUENCE [LARGE SCALE GENOMIC DNA]</scope>
    <source>
        <strain evidence="1 2">PCC 6912</strain>
    </source>
</reference>
<dbReference type="RefSeq" id="WP_016872320.1">
    <property type="nucleotide sequence ID" value="NZ_AJLN01000143.1"/>
</dbReference>
<dbReference type="Proteomes" id="UP000268857">
    <property type="component" value="Unassembled WGS sequence"/>
</dbReference>
<evidence type="ECO:0008006" key="3">
    <source>
        <dbReference type="Google" id="ProtNLM"/>
    </source>
</evidence>
<protein>
    <recommendedName>
        <fullName evidence="3">Apea-like HEPN domain-containing protein</fullName>
    </recommendedName>
</protein>